<dbReference type="AlphaFoldDB" id="A0A182NW85"/>
<proteinExistence type="predicted"/>
<reference evidence="1" key="2">
    <citation type="submission" date="2020-05" db="UniProtKB">
        <authorList>
            <consortium name="EnsemblMetazoa"/>
        </authorList>
    </citation>
    <scope>IDENTIFICATION</scope>
    <source>
        <strain evidence="1">WRAIR2</strain>
    </source>
</reference>
<sequence>MCWPVAFTLMEYCHCGRSVEIASRVLYTRCFIFDSQEHAQQLKTHLVSSVTEVLYRL</sequence>
<protein>
    <submittedName>
        <fullName evidence="1">Uncharacterized protein</fullName>
    </submittedName>
</protein>
<accession>A0A182NW85</accession>
<evidence type="ECO:0000313" key="1">
    <source>
        <dbReference type="EnsemblMetazoa" id="ADIR014166-PA"/>
    </source>
</evidence>
<organism evidence="1 2">
    <name type="scientific">Anopheles dirus</name>
    <dbReference type="NCBI Taxonomy" id="7168"/>
    <lineage>
        <taxon>Eukaryota</taxon>
        <taxon>Metazoa</taxon>
        <taxon>Ecdysozoa</taxon>
        <taxon>Arthropoda</taxon>
        <taxon>Hexapoda</taxon>
        <taxon>Insecta</taxon>
        <taxon>Pterygota</taxon>
        <taxon>Neoptera</taxon>
        <taxon>Endopterygota</taxon>
        <taxon>Diptera</taxon>
        <taxon>Nematocera</taxon>
        <taxon>Culicoidea</taxon>
        <taxon>Culicidae</taxon>
        <taxon>Anophelinae</taxon>
        <taxon>Anopheles</taxon>
    </lineage>
</organism>
<keyword evidence="2" id="KW-1185">Reference proteome</keyword>
<dbReference type="EnsemblMetazoa" id="ADIR014166-RA">
    <property type="protein sequence ID" value="ADIR014166-PA"/>
    <property type="gene ID" value="ADIR014166"/>
</dbReference>
<dbReference type="Proteomes" id="UP000075884">
    <property type="component" value="Unassembled WGS sequence"/>
</dbReference>
<reference evidence="2" key="1">
    <citation type="submission" date="2013-03" db="EMBL/GenBank/DDBJ databases">
        <title>The Genome Sequence of Anopheles dirus WRAIR2.</title>
        <authorList>
            <consortium name="The Broad Institute Genomics Platform"/>
            <person name="Neafsey D.E."/>
            <person name="Walton C."/>
            <person name="Walker B."/>
            <person name="Young S.K."/>
            <person name="Zeng Q."/>
            <person name="Gargeya S."/>
            <person name="Fitzgerald M."/>
            <person name="Haas B."/>
            <person name="Abouelleil A."/>
            <person name="Allen A.W."/>
            <person name="Alvarado L."/>
            <person name="Arachchi H.M."/>
            <person name="Berlin A.M."/>
            <person name="Chapman S.B."/>
            <person name="Gainer-Dewar J."/>
            <person name="Goldberg J."/>
            <person name="Griggs A."/>
            <person name="Gujja S."/>
            <person name="Hansen M."/>
            <person name="Howarth C."/>
            <person name="Imamovic A."/>
            <person name="Ireland A."/>
            <person name="Larimer J."/>
            <person name="McCowan C."/>
            <person name="Murphy C."/>
            <person name="Pearson M."/>
            <person name="Poon T.W."/>
            <person name="Priest M."/>
            <person name="Roberts A."/>
            <person name="Saif S."/>
            <person name="Shea T."/>
            <person name="Sisk P."/>
            <person name="Sykes S."/>
            <person name="Wortman J."/>
            <person name="Nusbaum C."/>
            <person name="Birren B."/>
        </authorList>
    </citation>
    <scope>NUCLEOTIDE SEQUENCE [LARGE SCALE GENOMIC DNA]</scope>
    <source>
        <strain evidence="2">WRAIR2</strain>
    </source>
</reference>
<evidence type="ECO:0000313" key="2">
    <source>
        <dbReference type="Proteomes" id="UP000075884"/>
    </source>
</evidence>
<name>A0A182NW85_9DIPT</name>
<dbReference type="VEuPathDB" id="VectorBase:ADIR014166"/>